<keyword evidence="2" id="KW-1185">Reference proteome</keyword>
<evidence type="ECO:0000313" key="1">
    <source>
        <dbReference type="EMBL" id="KAF2625110.1"/>
    </source>
</evidence>
<sequence>MSNNQPQWTWSPEHNDHYYVSQDSNGQYIYTWASSVSAAPPASAPQAAASQIATPQAAPSVARTDSVADGDISPPAPVPWETRATLRNFIAGTPDKGWYDGLDQSYRMRTGAEARQFFKKGRVFATLYTEPTGETAQPDPWNDAYTTVKFGQSVYTQIRRFVVVSVRKNFVYALAIATYGGRGTLKRGCNPGEHAVIFNSNVDPNACYLPGEYEKGLYKDPIEVTPPYPADDSSYLTSASRIRFGKAYAIEWNVKVKDIGTVVSSDMPKLLRYYEDEDREVQ</sequence>
<reference evidence="1" key="1">
    <citation type="journal article" date="2020" name="Stud. Mycol.">
        <title>101 Dothideomycetes genomes: a test case for predicting lifestyles and emergence of pathogens.</title>
        <authorList>
            <person name="Haridas S."/>
            <person name="Albert R."/>
            <person name="Binder M."/>
            <person name="Bloem J."/>
            <person name="Labutti K."/>
            <person name="Salamov A."/>
            <person name="Andreopoulos B."/>
            <person name="Baker S."/>
            <person name="Barry K."/>
            <person name="Bills G."/>
            <person name="Bluhm B."/>
            <person name="Cannon C."/>
            <person name="Castanera R."/>
            <person name="Culley D."/>
            <person name="Daum C."/>
            <person name="Ezra D."/>
            <person name="Gonzalez J."/>
            <person name="Henrissat B."/>
            <person name="Kuo A."/>
            <person name="Liang C."/>
            <person name="Lipzen A."/>
            <person name="Lutzoni F."/>
            <person name="Magnuson J."/>
            <person name="Mondo S."/>
            <person name="Nolan M."/>
            <person name="Ohm R."/>
            <person name="Pangilinan J."/>
            <person name="Park H.-J."/>
            <person name="Ramirez L."/>
            <person name="Alfaro M."/>
            <person name="Sun H."/>
            <person name="Tritt A."/>
            <person name="Yoshinaga Y."/>
            <person name="Zwiers L.-H."/>
            <person name="Turgeon B."/>
            <person name="Goodwin S."/>
            <person name="Spatafora J."/>
            <person name="Crous P."/>
            <person name="Grigoriev I."/>
        </authorList>
    </citation>
    <scope>NUCLEOTIDE SEQUENCE</scope>
    <source>
        <strain evidence="1">CBS 525.71</strain>
    </source>
</reference>
<dbReference type="EMBL" id="MU006727">
    <property type="protein sequence ID" value="KAF2625110.1"/>
    <property type="molecule type" value="Genomic_DNA"/>
</dbReference>
<protein>
    <submittedName>
        <fullName evidence="1">Uncharacterized protein</fullName>
    </submittedName>
</protein>
<organism evidence="1 2">
    <name type="scientific">Macroventuria anomochaeta</name>
    <dbReference type="NCBI Taxonomy" id="301207"/>
    <lineage>
        <taxon>Eukaryota</taxon>
        <taxon>Fungi</taxon>
        <taxon>Dikarya</taxon>
        <taxon>Ascomycota</taxon>
        <taxon>Pezizomycotina</taxon>
        <taxon>Dothideomycetes</taxon>
        <taxon>Pleosporomycetidae</taxon>
        <taxon>Pleosporales</taxon>
        <taxon>Pleosporineae</taxon>
        <taxon>Didymellaceae</taxon>
        <taxon>Macroventuria</taxon>
    </lineage>
</organism>
<evidence type="ECO:0000313" key="2">
    <source>
        <dbReference type="Proteomes" id="UP000799754"/>
    </source>
</evidence>
<name>A0ACB6RT09_9PLEO</name>
<dbReference type="Proteomes" id="UP000799754">
    <property type="component" value="Unassembled WGS sequence"/>
</dbReference>
<gene>
    <name evidence="1" type="ORF">BU25DRAFT_412909</name>
</gene>
<accession>A0ACB6RT09</accession>
<proteinExistence type="predicted"/>
<comment type="caution">
    <text evidence="1">The sequence shown here is derived from an EMBL/GenBank/DDBJ whole genome shotgun (WGS) entry which is preliminary data.</text>
</comment>